<reference evidence="2 3" key="1">
    <citation type="submission" date="2024-01" db="EMBL/GenBank/DDBJ databases">
        <title>The genome of the rayed Mediterranean limpet Patella caerulea (Linnaeus, 1758).</title>
        <authorList>
            <person name="Anh-Thu Weber A."/>
            <person name="Halstead-Nussloch G."/>
        </authorList>
    </citation>
    <scope>NUCLEOTIDE SEQUENCE [LARGE SCALE GENOMIC DNA]</scope>
    <source>
        <strain evidence="2">AATW-2023a</strain>
        <tissue evidence="2">Whole specimen</tissue>
    </source>
</reference>
<protein>
    <submittedName>
        <fullName evidence="2">Uncharacterized protein</fullName>
    </submittedName>
</protein>
<feature type="compositionally biased region" description="Polar residues" evidence="1">
    <location>
        <begin position="447"/>
        <end position="459"/>
    </location>
</feature>
<feature type="compositionally biased region" description="Basic and acidic residues" evidence="1">
    <location>
        <begin position="32"/>
        <end position="54"/>
    </location>
</feature>
<dbReference type="Proteomes" id="UP001347796">
    <property type="component" value="Unassembled WGS sequence"/>
</dbReference>
<sequence>MADLRPVSTENNEKNSINNDTINQNQNDQQQNEEKKETEESSDEEIKQSHHTKSELTNMKSLYQHRSQPCLPHVLSDYGMETSRQKKKKLSDKARREKRRKRRQEFVDSDDERDKEREKFKEEKYLSVVDDLHKLRNYYYREYRDLLTNKIARQRQEIKERSDIMLSRSHLKEEDEKAASHKVKRRLPKHVMVHNDQYLKNIPKTDMSKIVNLQTKLQKQGKLKTQSDIDQFWTSIQNPDVFALYFNSGNGSTISPDPCQLGEFVAPRPLSQINESAESSRPTTRGDNWAVTQQYKHQHKSSGLSRQKTNISVGKQAAMNVEKKCPMVEMPPLHCFTMDLSAKPPDPEVISKRVQLKAVEKQRKKFMGKLHKMHQLAMANNALAARILDKHEDLTMFLQGPDLSDLISDYYYNKSPRHIPSPPLSGDQWAIEMSSHQLPVLPDIPSRGSSEASQLSTSPIEEEDESPKALCDTPMENKMKMIMEKPSAPLPLTMTEVMAQCRVVEPKGLSTNWNNYLRAGKTN</sequence>
<dbReference type="EMBL" id="JAZGQO010000014">
    <property type="protein sequence ID" value="KAK6171257.1"/>
    <property type="molecule type" value="Genomic_DNA"/>
</dbReference>
<gene>
    <name evidence="2" type="ORF">SNE40_019484</name>
</gene>
<name>A0AAN8J6K3_PATCE</name>
<feature type="region of interest" description="Disordered" evidence="1">
    <location>
        <begin position="1"/>
        <end position="118"/>
    </location>
</feature>
<evidence type="ECO:0000313" key="3">
    <source>
        <dbReference type="Proteomes" id="UP001347796"/>
    </source>
</evidence>
<evidence type="ECO:0000313" key="2">
    <source>
        <dbReference type="EMBL" id="KAK6171257.1"/>
    </source>
</evidence>
<comment type="caution">
    <text evidence="2">The sequence shown here is derived from an EMBL/GenBank/DDBJ whole genome shotgun (WGS) entry which is preliminary data.</text>
</comment>
<dbReference type="AlphaFoldDB" id="A0AAN8J6K3"/>
<feature type="compositionally biased region" description="Basic residues" evidence="1">
    <location>
        <begin position="85"/>
        <end position="103"/>
    </location>
</feature>
<evidence type="ECO:0000256" key="1">
    <source>
        <dbReference type="SAM" id="MobiDB-lite"/>
    </source>
</evidence>
<accession>A0AAN8J6K3</accession>
<feature type="compositionally biased region" description="Low complexity" evidence="1">
    <location>
        <begin position="15"/>
        <end position="30"/>
    </location>
</feature>
<feature type="compositionally biased region" description="Polar residues" evidence="1">
    <location>
        <begin position="55"/>
        <end position="67"/>
    </location>
</feature>
<organism evidence="2 3">
    <name type="scientific">Patella caerulea</name>
    <name type="common">Rayed Mediterranean limpet</name>
    <dbReference type="NCBI Taxonomy" id="87958"/>
    <lineage>
        <taxon>Eukaryota</taxon>
        <taxon>Metazoa</taxon>
        <taxon>Spiralia</taxon>
        <taxon>Lophotrochozoa</taxon>
        <taxon>Mollusca</taxon>
        <taxon>Gastropoda</taxon>
        <taxon>Patellogastropoda</taxon>
        <taxon>Patelloidea</taxon>
        <taxon>Patellidae</taxon>
        <taxon>Patella</taxon>
    </lineage>
</organism>
<feature type="region of interest" description="Disordered" evidence="1">
    <location>
        <begin position="440"/>
        <end position="471"/>
    </location>
</feature>
<proteinExistence type="predicted"/>
<keyword evidence="3" id="KW-1185">Reference proteome</keyword>